<dbReference type="InterPro" id="IPR013977">
    <property type="entry name" value="GcvT_C"/>
</dbReference>
<sequence length="387" mass="42886">MSNSIHSAARDTIMISAQRFEASPFEPYWAKPGMLMGVYAGRSYPIDLGDDPSKMYWILRRQSVMYDVPERPVEISGPEVVPFLEKVFARHIATLKEGRGRYAIACTPQGGVFMDGVLFRLSDNRFWYVQPDGALVPWLIAHSGGFDVTISDPKSRVLQIQGPTSPAVIAAATEGAITDAFKYFHAGFFDIGGQRLFVSRTGWTGELGYEIYTQGEATDCPRLWDHLIEAGKPHGMEFSTISSMEIRRIEAGILDNLTDFDWTMTPFGAGLGPFIDVDKLDFIGREALLAADRRTVLFGLKCPNAIPRMDDIAAENGVRLGRITAGVWSPYLDCGIGYVRFDSAKDWVGQSLTLCAPDGGKHECEVVSLPFYDSEKRIPRGLDHPQV</sequence>
<keyword evidence="4" id="KW-1185">Reference proteome</keyword>
<dbReference type="SUPFAM" id="SSF101790">
    <property type="entry name" value="Aminomethyltransferase beta-barrel domain"/>
    <property type="match status" value="1"/>
</dbReference>
<accession>A0ABV5JH43</accession>
<comment type="caution">
    <text evidence="3">The sequence shown here is derived from an EMBL/GenBank/DDBJ whole genome shotgun (WGS) entry which is preliminary data.</text>
</comment>
<feature type="domain" description="GCVT N-terminal" evidence="1">
    <location>
        <begin position="59"/>
        <end position="279"/>
    </location>
</feature>
<dbReference type="InterPro" id="IPR028896">
    <property type="entry name" value="GcvT/YgfZ/DmdA"/>
</dbReference>
<dbReference type="InterPro" id="IPR029043">
    <property type="entry name" value="GcvT/YgfZ_C"/>
</dbReference>
<evidence type="ECO:0000259" key="1">
    <source>
        <dbReference type="Pfam" id="PF01571"/>
    </source>
</evidence>
<proteinExistence type="predicted"/>
<name>A0ABV5JH43_9RHOB</name>
<dbReference type="EMBL" id="JBHMEA010000030">
    <property type="protein sequence ID" value="MFB9231807.1"/>
    <property type="molecule type" value="Genomic_DNA"/>
</dbReference>
<evidence type="ECO:0000313" key="4">
    <source>
        <dbReference type="Proteomes" id="UP001589683"/>
    </source>
</evidence>
<dbReference type="PANTHER" id="PTHR43757">
    <property type="entry name" value="AMINOMETHYLTRANSFERASE"/>
    <property type="match status" value="1"/>
</dbReference>
<protein>
    <submittedName>
        <fullName evidence="3">Aminomethyltransferase family protein</fullName>
    </submittedName>
</protein>
<dbReference type="Gene3D" id="3.30.1360.120">
    <property type="entry name" value="Probable tRNA modification gtpase trme, domain 1"/>
    <property type="match status" value="1"/>
</dbReference>
<evidence type="ECO:0000259" key="2">
    <source>
        <dbReference type="Pfam" id="PF08669"/>
    </source>
</evidence>
<organism evidence="3 4">
    <name type="scientific">Pseudohalocynthiibacter aestuariivivens</name>
    <dbReference type="NCBI Taxonomy" id="1591409"/>
    <lineage>
        <taxon>Bacteria</taxon>
        <taxon>Pseudomonadati</taxon>
        <taxon>Pseudomonadota</taxon>
        <taxon>Alphaproteobacteria</taxon>
        <taxon>Rhodobacterales</taxon>
        <taxon>Paracoccaceae</taxon>
        <taxon>Pseudohalocynthiibacter</taxon>
    </lineage>
</organism>
<dbReference type="RefSeq" id="WP_213891068.1">
    <property type="nucleotide sequence ID" value="NZ_JAGFNU010000018.1"/>
</dbReference>
<dbReference type="InterPro" id="IPR006222">
    <property type="entry name" value="GCVT_N"/>
</dbReference>
<dbReference type="InterPro" id="IPR027266">
    <property type="entry name" value="TrmE/GcvT-like"/>
</dbReference>
<dbReference type="Pfam" id="PF08669">
    <property type="entry name" value="GCV_T_C"/>
    <property type="match status" value="1"/>
</dbReference>
<dbReference type="PANTHER" id="PTHR43757:SF2">
    <property type="entry name" value="AMINOMETHYLTRANSFERASE, MITOCHONDRIAL"/>
    <property type="match status" value="1"/>
</dbReference>
<gene>
    <name evidence="3" type="ORF">ACFFUT_08415</name>
</gene>
<evidence type="ECO:0000313" key="3">
    <source>
        <dbReference type="EMBL" id="MFB9231807.1"/>
    </source>
</evidence>
<dbReference type="Pfam" id="PF01571">
    <property type="entry name" value="GCV_T"/>
    <property type="match status" value="1"/>
</dbReference>
<feature type="domain" description="Aminomethyltransferase C-terminal" evidence="2">
    <location>
        <begin position="293"/>
        <end position="373"/>
    </location>
</feature>
<reference evidence="3 4" key="1">
    <citation type="submission" date="2024-09" db="EMBL/GenBank/DDBJ databases">
        <authorList>
            <person name="Sun Q."/>
            <person name="Mori K."/>
        </authorList>
    </citation>
    <scope>NUCLEOTIDE SEQUENCE [LARGE SCALE GENOMIC DNA]</scope>
    <source>
        <strain evidence="3 4">CECT 8726</strain>
    </source>
</reference>
<dbReference type="Proteomes" id="UP001589683">
    <property type="component" value="Unassembled WGS sequence"/>
</dbReference>
<dbReference type="PIRSF" id="PIRSF006487">
    <property type="entry name" value="GcvT"/>
    <property type="match status" value="1"/>
</dbReference>
<dbReference type="SUPFAM" id="SSF103025">
    <property type="entry name" value="Folate-binding domain"/>
    <property type="match status" value="1"/>
</dbReference>